<dbReference type="GO" id="GO:0005184">
    <property type="term" value="F:neuropeptide hormone activity"/>
    <property type="evidence" value="ECO:0007669"/>
    <property type="project" value="InterPro"/>
</dbReference>
<feature type="transmembrane region" description="Helical" evidence="6">
    <location>
        <begin position="6"/>
        <end position="25"/>
    </location>
</feature>
<name>A0A077DAW5_CHICK</name>
<gene>
    <name evidence="7" type="primary">SPX2</name>
</gene>
<keyword evidence="6" id="KW-0812">Transmembrane</keyword>
<evidence type="ECO:0000256" key="2">
    <source>
        <dbReference type="ARBA" id="ARBA00006687"/>
    </source>
</evidence>
<keyword evidence="6" id="KW-1133">Transmembrane helix</keyword>
<evidence type="ECO:0000256" key="6">
    <source>
        <dbReference type="SAM" id="Phobius"/>
    </source>
</evidence>
<dbReference type="Pfam" id="PF15171">
    <property type="entry name" value="Spexin"/>
    <property type="match status" value="1"/>
</dbReference>
<keyword evidence="6" id="KW-0472">Membrane</keyword>
<feature type="non-terminal residue" evidence="7">
    <location>
        <position position="72"/>
    </location>
</feature>
<dbReference type="VEuPathDB" id="HostDB:LOC101751123"/>
<dbReference type="EMBL" id="KF601213">
    <property type="protein sequence ID" value="AIL31443.1"/>
    <property type="molecule type" value="mRNA"/>
</dbReference>
<dbReference type="PANTHER" id="PTHR28590">
    <property type="entry name" value="SPEXIN"/>
    <property type="match status" value="1"/>
</dbReference>
<keyword evidence="4" id="KW-0372">Hormone</keyword>
<keyword evidence="5" id="KW-0732">Signal</keyword>
<keyword evidence="3" id="KW-0964">Secreted</keyword>
<organism evidence="7">
    <name type="scientific">Gallus gallus</name>
    <name type="common">Chicken</name>
    <dbReference type="NCBI Taxonomy" id="9031"/>
    <lineage>
        <taxon>Eukaryota</taxon>
        <taxon>Metazoa</taxon>
        <taxon>Chordata</taxon>
        <taxon>Craniata</taxon>
        <taxon>Vertebrata</taxon>
        <taxon>Euteleostomi</taxon>
        <taxon>Archelosauria</taxon>
        <taxon>Archosauria</taxon>
        <taxon>Dinosauria</taxon>
        <taxon>Saurischia</taxon>
        <taxon>Theropoda</taxon>
        <taxon>Coelurosauria</taxon>
        <taxon>Aves</taxon>
        <taxon>Neognathae</taxon>
        <taxon>Galloanserae</taxon>
        <taxon>Galliformes</taxon>
        <taxon>Phasianidae</taxon>
        <taxon>Phasianinae</taxon>
        <taxon>Gallus</taxon>
    </lineage>
</organism>
<comment type="similarity">
    <text evidence="2">Belongs to the spexin family.</text>
</comment>
<evidence type="ECO:0000256" key="1">
    <source>
        <dbReference type="ARBA" id="ARBA00004613"/>
    </source>
</evidence>
<reference evidence="7" key="1">
    <citation type="journal article" date="2014" name="Neuroendocrinology">
        <title>Coevolution of the Spexin/Galanin/Kisspeptin Family: Spexin Activates Galanin Receptor Type II and III.</title>
        <authorList>
            <person name="Kim D.-K."/>
            <person name="Yun S."/>
            <person name="Son G.H."/>
            <person name="Hwang J.-I."/>
            <person name="Park C.R."/>
            <person name="Kim J.I."/>
            <person name="Kim K."/>
            <person name="Vaudry H."/>
            <person name="Seong J.Y."/>
        </authorList>
    </citation>
    <scope>NUCLEOTIDE SEQUENCE</scope>
</reference>
<protein>
    <submittedName>
        <fullName evidence="7">Spexin 2</fullName>
    </submittedName>
</protein>
<evidence type="ECO:0000313" key="7">
    <source>
        <dbReference type="EMBL" id="AIL31443.1"/>
    </source>
</evidence>
<accession>A0A077DAW5</accession>
<evidence type="ECO:0000256" key="5">
    <source>
        <dbReference type="ARBA" id="ARBA00022729"/>
    </source>
</evidence>
<comment type="subcellular location">
    <subcellularLocation>
        <location evidence="1">Secreted</location>
    </subcellularLocation>
</comment>
<evidence type="ECO:0000256" key="4">
    <source>
        <dbReference type="ARBA" id="ARBA00022702"/>
    </source>
</evidence>
<dbReference type="PANTHER" id="PTHR28590:SF1">
    <property type="entry name" value="SPEXIN"/>
    <property type="match status" value="1"/>
</dbReference>
<dbReference type="GO" id="GO:0005576">
    <property type="term" value="C:extracellular region"/>
    <property type="evidence" value="ECO:0007669"/>
    <property type="project" value="UniProtKB-SubCell"/>
</dbReference>
<proteinExistence type="evidence at transcript level"/>
<sequence>MKTKGVVLFACVIFMVFLIVEIGCAPKGKTIVRNWGPQSILYLKGRYGRRYTSEKDEQYYKLNLEDFSAFFK</sequence>
<evidence type="ECO:0000256" key="3">
    <source>
        <dbReference type="ARBA" id="ARBA00022525"/>
    </source>
</evidence>
<dbReference type="AlphaFoldDB" id="A0A077DAW5"/>
<dbReference type="InterPro" id="IPR028126">
    <property type="entry name" value="Spexin"/>
</dbReference>